<feature type="binding site" evidence="6">
    <location>
        <position position="218"/>
    </location>
    <ligand>
        <name>an alpha-L-fucosyl-(1-&gt;2)-beta-D-galactosyl derivative</name>
        <dbReference type="ChEBI" id="CHEBI:140327"/>
    </ligand>
</feature>
<feature type="binding site" evidence="7">
    <location>
        <position position="196"/>
    </location>
    <ligand>
        <name>Mn(2+)</name>
        <dbReference type="ChEBI" id="CHEBI:29035"/>
    </ligand>
</feature>
<keyword evidence="3" id="KW-0328">Glycosyltransferase</keyword>
<gene>
    <name evidence="9" type="ORF">OJAV_G00044250</name>
</gene>
<evidence type="ECO:0000313" key="10">
    <source>
        <dbReference type="Proteomes" id="UP000283210"/>
    </source>
</evidence>
<evidence type="ECO:0000256" key="4">
    <source>
        <dbReference type="ARBA" id="ARBA00022679"/>
    </source>
</evidence>
<dbReference type="Proteomes" id="UP000283210">
    <property type="component" value="Chromosome 5"/>
</dbReference>
<comment type="subcellular location">
    <subcellularLocation>
        <location evidence="1">Membrane</location>
        <topology evidence="1">Single-pass type II membrane protein</topology>
    </subcellularLocation>
</comment>
<keyword evidence="8" id="KW-1133">Transmembrane helix</keyword>
<feature type="active site" description="Nucleophile" evidence="5">
    <location>
        <position position="288"/>
    </location>
</feature>
<keyword evidence="10" id="KW-1185">Reference proteome</keyword>
<dbReference type="PANTHER" id="PTHR10462:SF51">
    <property type="entry name" value="GLOBOSIDE ALPHA-1,3-N-ACETYLGALACTOSAMINYLTRANSFERASE 1-LIKE"/>
    <property type="match status" value="1"/>
</dbReference>
<organism evidence="9 10">
    <name type="scientific">Oryzias javanicus</name>
    <name type="common">Javanese ricefish</name>
    <name type="synonym">Aplocheilus javanicus</name>
    <dbReference type="NCBI Taxonomy" id="123683"/>
    <lineage>
        <taxon>Eukaryota</taxon>
        <taxon>Metazoa</taxon>
        <taxon>Chordata</taxon>
        <taxon>Craniata</taxon>
        <taxon>Vertebrata</taxon>
        <taxon>Euteleostomi</taxon>
        <taxon>Actinopterygii</taxon>
        <taxon>Neopterygii</taxon>
        <taxon>Teleostei</taxon>
        <taxon>Neoteleostei</taxon>
        <taxon>Acanthomorphata</taxon>
        <taxon>Ovalentaria</taxon>
        <taxon>Atherinomorphae</taxon>
        <taxon>Beloniformes</taxon>
        <taxon>Adrianichthyidae</taxon>
        <taxon>Oryziinae</taxon>
        <taxon>Oryzias</taxon>
    </lineage>
</organism>
<feature type="transmembrane region" description="Helical" evidence="8">
    <location>
        <begin position="19"/>
        <end position="38"/>
    </location>
</feature>
<evidence type="ECO:0000256" key="5">
    <source>
        <dbReference type="PIRSR" id="PIRSR605076-1"/>
    </source>
</evidence>
<reference evidence="9 10" key="2">
    <citation type="submission" date="2019-01" db="EMBL/GenBank/DDBJ databases">
        <title>A chromosome length genome reference of the Java medaka (oryzias javanicus).</title>
        <authorList>
            <person name="Herpin A."/>
            <person name="Takehana Y."/>
            <person name="Naruse K."/>
            <person name="Ansai S."/>
            <person name="Kawaguchi M."/>
        </authorList>
    </citation>
    <scope>NUCLEOTIDE SEQUENCE [LARGE SCALE GENOMIC DNA]</scope>
    <source>
        <strain evidence="9">RS831</strain>
        <tissue evidence="9">Whole body</tissue>
    </source>
</reference>
<dbReference type="EMBL" id="CM012441">
    <property type="protein sequence ID" value="RVE73004.1"/>
    <property type="molecule type" value="Genomic_DNA"/>
</dbReference>
<dbReference type="GO" id="GO:0031982">
    <property type="term" value="C:vesicle"/>
    <property type="evidence" value="ECO:0007669"/>
    <property type="project" value="TreeGrafter"/>
</dbReference>
<evidence type="ECO:0000313" key="9">
    <source>
        <dbReference type="EMBL" id="RVE73004.1"/>
    </source>
</evidence>
<dbReference type="GO" id="GO:0016758">
    <property type="term" value="F:hexosyltransferase activity"/>
    <property type="evidence" value="ECO:0007669"/>
    <property type="project" value="InterPro"/>
</dbReference>
<feature type="binding site" evidence="6">
    <location>
        <begin position="196"/>
        <end position="198"/>
    </location>
    <ligand>
        <name>UDP-N-acetyl-alpha-D-galactosamine</name>
        <dbReference type="ChEBI" id="CHEBI:67138"/>
    </ligand>
</feature>
<keyword evidence="8" id="KW-0812">Transmembrane</keyword>
<evidence type="ECO:0000256" key="1">
    <source>
        <dbReference type="ARBA" id="ARBA00004606"/>
    </source>
</evidence>
<dbReference type="GO" id="GO:0016020">
    <property type="term" value="C:membrane"/>
    <property type="evidence" value="ECO:0007669"/>
    <property type="project" value="UniProtKB-SubCell"/>
</dbReference>
<keyword evidence="4" id="KW-0808">Transferase</keyword>
<feature type="binding site" evidence="6">
    <location>
        <position position="110"/>
    </location>
    <ligand>
        <name>UDP-N-acetyl-alpha-D-galactosamine</name>
        <dbReference type="ChEBI" id="CHEBI:67138"/>
    </ligand>
</feature>
<feature type="binding site" evidence="6">
    <location>
        <position position="288"/>
    </location>
    <ligand>
        <name>an alpha-L-fucosyl-(1-&gt;2)-beta-D-galactosyl derivative</name>
        <dbReference type="ChEBI" id="CHEBI:140327"/>
    </ligand>
</feature>
<reference evidence="9 10" key="1">
    <citation type="submission" date="2018-11" db="EMBL/GenBank/DDBJ databases">
        <authorList>
            <person name="Lopez-Roques C."/>
            <person name="Donnadieu C."/>
            <person name="Bouchez O."/>
            <person name="Klopp C."/>
            <person name="Cabau C."/>
            <person name="Zahm M."/>
        </authorList>
    </citation>
    <scope>NUCLEOTIDE SEQUENCE [LARGE SCALE GENOMIC DNA]</scope>
    <source>
        <strain evidence="9">RS831</strain>
        <tissue evidence="9">Whole body</tissue>
    </source>
</reference>
<protein>
    <recommendedName>
        <fullName evidence="11">Globoside alpha-1,3-N-acetylgalactosaminyltransferase 1-like</fullName>
    </recommendedName>
</protein>
<accession>A0A3S2MCZ6</accession>
<evidence type="ECO:0000256" key="3">
    <source>
        <dbReference type="ARBA" id="ARBA00022676"/>
    </source>
</evidence>
<comment type="cofactor">
    <cofactor evidence="7">
        <name>Mn(2+)</name>
        <dbReference type="ChEBI" id="CHEBI:29035"/>
    </cofactor>
    <text evidence="7">Binds 1 Mn(2+) ion per subunit.</text>
</comment>
<dbReference type="Gene3D" id="3.90.550.10">
    <property type="entry name" value="Spore Coat Polysaccharide Biosynthesis Protein SpsA, Chain A"/>
    <property type="match status" value="1"/>
</dbReference>
<dbReference type="GO" id="GO:0005794">
    <property type="term" value="C:Golgi apparatus"/>
    <property type="evidence" value="ECO:0007669"/>
    <property type="project" value="TreeGrafter"/>
</dbReference>
<evidence type="ECO:0000256" key="2">
    <source>
        <dbReference type="ARBA" id="ARBA00010413"/>
    </source>
</evidence>
<dbReference type="GO" id="GO:0005975">
    <property type="term" value="P:carbohydrate metabolic process"/>
    <property type="evidence" value="ECO:0007669"/>
    <property type="project" value="InterPro"/>
</dbReference>
<dbReference type="SUPFAM" id="SSF53448">
    <property type="entry name" value="Nucleotide-diphospho-sugar transferases"/>
    <property type="match status" value="1"/>
</dbReference>
<dbReference type="InterPro" id="IPR005076">
    <property type="entry name" value="Glyco_trans_6"/>
</dbReference>
<dbReference type="PANTHER" id="PTHR10462">
    <property type="entry name" value="GLYCOSYLTRANSFERASE-RELATED"/>
    <property type="match status" value="1"/>
</dbReference>
<dbReference type="AlphaFoldDB" id="A0A3S2MCZ6"/>
<dbReference type="Pfam" id="PF03414">
    <property type="entry name" value="Glyco_transf_6"/>
    <property type="match status" value="1"/>
</dbReference>
<evidence type="ECO:0000256" key="8">
    <source>
        <dbReference type="SAM" id="Phobius"/>
    </source>
</evidence>
<keyword evidence="7" id="KW-0479">Metal-binding</keyword>
<comment type="similarity">
    <text evidence="2">Belongs to the glycosyltransferase 6 family.</text>
</comment>
<feature type="binding site" evidence="7">
    <location>
        <position position="198"/>
    </location>
    <ligand>
        <name>Mn(2+)</name>
        <dbReference type="ChEBI" id="CHEBI:29035"/>
    </ligand>
</feature>
<sequence>MALCPFCKPSAGPVKKTQIQILLGCFLLFLIMYFLNAYKISGSFKSLEKERLGIVKDVTGIKVAQPQIPQVTPWGAPLVWGDNHKSLWRRDKLMEKGIRIGLLVLVVGTYAQFVHRFLTSAETYFLPDQIVTYYILTDNPRSLDPAIELGPERQIQVIAVAEVPGWDRLYHRRMAVVADVIRNKVRSEVEYIFCADVDQVFVGPVGEEILGDLVATLHPELFGMPRSSFPYEATEESSAYVEENEGDYYYTSELCGGSVSEVYKLARTCSLLILQDSANKVTARGLEESYLNRYLIDHRPTRVLSPEYSWWDSALAARVPHQRLISIGRQCEAFDVQKREQHKC</sequence>
<feature type="transmembrane region" description="Helical" evidence="8">
    <location>
        <begin position="98"/>
        <end position="118"/>
    </location>
</feature>
<dbReference type="GO" id="GO:0046872">
    <property type="term" value="F:metal ion binding"/>
    <property type="evidence" value="ECO:0007669"/>
    <property type="project" value="UniProtKB-KW"/>
</dbReference>
<evidence type="ECO:0000256" key="6">
    <source>
        <dbReference type="PIRSR" id="PIRSR605076-2"/>
    </source>
</evidence>
<proteinExistence type="inferred from homology"/>
<evidence type="ECO:0008006" key="11">
    <source>
        <dbReference type="Google" id="ProtNLM"/>
    </source>
</evidence>
<keyword evidence="8" id="KW-0472">Membrane</keyword>
<name>A0A3S2MCZ6_ORYJA</name>
<keyword evidence="7" id="KW-0464">Manganese</keyword>
<dbReference type="InterPro" id="IPR029044">
    <property type="entry name" value="Nucleotide-diphossugar_trans"/>
</dbReference>
<dbReference type="OrthoDB" id="10013941at2759"/>
<evidence type="ECO:0000256" key="7">
    <source>
        <dbReference type="PIRSR" id="PIRSR605076-3"/>
    </source>
</evidence>